<dbReference type="eggNOG" id="ENOG50345YQ">
    <property type="taxonomic scope" value="Bacteria"/>
</dbReference>
<evidence type="ECO:0000313" key="2">
    <source>
        <dbReference type="EMBL" id="KRU11515.1"/>
    </source>
</evidence>
<reference evidence="2 3" key="3">
    <citation type="journal article" name="Genome Announc.">
        <title>Improved Draft Genome Sequence of Clostridium pasteurianum Strain ATCC 6013 (DSM 525) Using a Hybrid Next-Generation Sequencing Approach.</title>
        <authorList>
            <person name="Pyne M.E."/>
            <person name="Utturkar S."/>
            <person name="Brown S.D."/>
            <person name="Moo-Young M."/>
            <person name="Chung D.A."/>
            <person name="Chou C.P."/>
        </authorList>
    </citation>
    <scope>NUCLEOTIDE SEQUENCE [LARGE SCALE GENOMIC DNA]</scope>
    <source>
        <strain evidence="2 3">ATCC 6013</strain>
    </source>
</reference>
<dbReference type="AlphaFoldDB" id="A0A0H3J5K2"/>
<organism evidence="1 4">
    <name type="scientific">Clostridium pasteurianum DSM 525 = ATCC 6013</name>
    <dbReference type="NCBI Taxonomy" id="1262449"/>
    <lineage>
        <taxon>Bacteria</taxon>
        <taxon>Bacillati</taxon>
        <taxon>Bacillota</taxon>
        <taxon>Clostridia</taxon>
        <taxon>Eubacteriales</taxon>
        <taxon>Clostridiaceae</taxon>
        <taxon>Clostridium</taxon>
    </lineage>
</organism>
<dbReference type="Proteomes" id="UP000028042">
    <property type="component" value="Unassembled WGS sequence"/>
</dbReference>
<reference evidence="2" key="2">
    <citation type="submission" date="2015-10" db="EMBL/GenBank/DDBJ databases">
        <title>Improved Draft Genome Sequence of Clostridium pasteurianum Strain ATCC 6013 (DSM 525) Using a Hybrid Next-Generation Sequencing Approach.</title>
        <authorList>
            <person name="Pyne M.E."/>
            <person name="Utturkar S.M."/>
            <person name="Brown S.D."/>
            <person name="Moo-Young M."/>
            <person name="Chung D.A."/>
            <person name="Chou P.C."/>
        </authorList>
    </citation>
    <scope>NUCLEOTIDE SEQUENCE</scope>
    <source>
        <strain evidence="2">ATCC 6013</strain>
    </source>
</reference>
<dbReference type="KEGG" id="cpae:CPAST_c24170"/>
<dbReference type="Proteomes" id="UP000030905">
    <property type="component" value="Chromosome"/>
</dbReference>
<evidence type="ECO:0000313" key="1">
    <source>
        <dbReference type="EMBL" id="AJA52475.1"/>
    </source>
</evidence>
<dbReference type="EMBL" id="JPGY02000001">
    <property type="protein sequence ID" value="KRU11515.1"/>
    <property type="molecule type" value="Genomic_DNA"/>
</dbReference>
<gene>
    <name evidence="1" type="ORF">CLPA_c24170</name>
    <name evidence="2" type="ORF">CP6013_00762</name>
</gene>
<evidence type="ECO:0000313" key="4">
    <source>
        <dbReference type="Proteomes" id="UP000030905"/>
    </source>
</evidence>
<dbReference type="RefSeq" id="WP_003441216.1">
    <property type="nucleotide sequence ID" value="NZ_ANZB01000002.1"/>
</dbReference>
<reference evidence="1 4" key="1">
    <citation type="journal article" date="2015" name="Genome Announc.">
        <title>Complete Genome Sequence of the Nitrogen-Fixing and Solvent-Producing Clostridium pasteurianum DSM 525.</title>
        <authorList>
            <person name="Poehlein A."/>
            <person name="Grosse-Honebrink A."/>
            <person name="Zhang Y."/>
            <person name="Minton N.P."/>
            <person name="Daniel R."/>
        </authorList>
    </citation>
    <scope>NUCLEOTIDE SEQUENCE [LARGE SCALE GENOMIC DNA]</scope>
    <source>
        <strain evidence="1">DSM 525</strain>
        <strain evidence="4">DSM 525 / ATCC 6013</strain>
    </source>
</reference>
<protein>
    <submittedName>
        <fullName evidence="1">Uncharacterized protein</fullName>
    </submittedName>
</protein>
<proteinExistence type="predicted"/>
<accession>A0A0H3J5K2</accession>
<dbReference type="PATRIC" id="fig|1262449.3.peg.573"/>
<dbReference type="EMBL" id="CP009268">
    <property type="protein sequence ID" value="AJA52475.1"/>
    <property type="molecule type" value="Genomic_DNA"/>
</dbReference>
<name>A0A0H3J5K2_CLOPA</name>
<sequence>MLDIYKIINSKVGEVCSNSFADHYPEEKKKIYPYVEFKFPSTQSNGFSEVNNLDIDIWNNKANDIFEIETITENIDKQLNKLQVNNETMQLCIFRNNPYKLRINDPDIHIQRRQLRYILKVYYK</sequence>
<evidence type="ECO:0000313" key="3">
    <source>
        <dbReference type="Proteomes" id="UP000028042"/>
    </source>
</evidence>
<dbReference type="KEGG" id="cpat:CLPA_c24170"/>
<keyword evidence="4" id="KW-1185">Reference proteome</keyword>